<dbReference type="InterPro" id="IPR036322">
    <property type="entry name" value="WD40_repeat_dom_sf"/>
</dbReference>
<dbReference type="Pfam" id="PF00400">
    <property type="entry name" value="WD40"/>
    <property type="match status" value="1"/>
</dbReference>
<reference evidence="2" key="2">
    <citation type="submission" date="2009-11" db="EMBL/GenBank/DDBJ databases">
        <title>The Genome Sequence of Allomyces macrogynus strain ATCC 38327.</title>
        <authorList>
            <consortium name="The Broad Institute Genome Sequencing Platform"/>
            <person name="Russ C."/>
            <person name="Cuomo C."/>
            <person name="Shea T."/>
            <person name="Young S.K."/>
            <person name="Zeng Q."/>
            <person name="Koehrsen M."/>
            <person name="Haas B."/>
            <person name="Borodovsky M."/>
            <person name="Guigo R."/>
            <person name="Alvarado L."/>
            <person name="Berlin A."/>
            <person name="Borenstein D."/>
            <person name="Chen Z."/>
            <person name="Engels R."/>
            <person name="Freedman E."/>
            <person name="Gellesch M."/>
            <person name="Goldberg J."/>
            <person name="Griggs A."/>
            <person name="Gujja S."/>
            <person name="Heiman D."/>
            <person name="Hepburn T."/>
            <person name="Howarth C."/>
            <person name="Jen D."/>
            <person name="Larson L."/>
            <person name="Lewis B."/>
            <person name="Mehta T."/>
            <person name="Park D."/>
            <person name="Pearson M."/>
            <person name="Roberts A."/>
            <person name="Saif S."/>
            <person name="Shenoy N."/>
            <person name="Sisk P."/>
            <person name="Stolte C."/>
            <person name="Sykes S."/>
            <person name="Walk T."/>
            <person name="White J."/>
            <person name="Yandava C."/>
            <person name="Burger G."/>
            <person name="Gray M.W."/>
            <person name="Holland P.W.H."/>
            <person name="King N."/>
            <person name="Lang F.B.F."/>
            <person name="Roger A.J."/>
            <person name="Ruiz-Trillo I."/>
            <person name="Lander E."/>
            <person name="Nusbaum C."/>
        </authorList>
    </citation>
    <scope>NUCLEOTIDE SEQUENCE [LARGE SCALE GENOMIC DNA]</scope>
    <source>
        <strain evidence="2">ATCC 38327</strain>
    </source>
</reference>
<gene>
    <name evidence="1" type="ORF">AMAG_18419</name>
</gene>
<dbReference type="SMART" id="SM00320">
    <property type="entry name" value="WD40"/>
    <property type="match status" value="2"/>
</dbReference>
<organism evidence="1 2">
    <name type="scientific">Allomyces macrogynus (strain ATCC 38327)</name>
    <name type="common">Allomyces javanicus var. macrogynus</name>
    <dbReference type="NCBI Taxonomy" id="578462"/>
    <lineage>
        <taxon>Eukaryota</taxon>
        <taxon>Fungi</taxon>
        <taxon>Fungi incertae sedis</taxon>
        <taxon>Blastocladiomycota</taxon>
        <taxon>Blastocladiomycetes</taxon>
        <taxon>Blastocladiales</taxon>
        <taxon>Blastocladiaceae</taxon>
        <taxon>Allomyces</taxon>
    </lineage>
</organism>
<keyword evidence="2" id="KW-1185">Reference proteome</keyword>
<evidence type="ECO:0008006" key="3">
    <source>
        <dbReference type="Google" id="ProtNLM"/>
    </source>
</evidence>
<accession>A0A0L0SBB9</accession>
<evidence type="ECO:0000313" key="1">
    <source>
        <dbReference type="EMBL" id="KNE59781.1"/>
    </source>
</evidence>
<dbReference type="Gene3D" id="2.130.10.10">
    <property type="entry name" value="YVTN repeat-like/Quinoprotein amine dehydrogenase"/>
    <property type="match status" value="1"/>
</dbReference>
<dbReference type="AlphaFoldDB" id="A0A0L0SBB9"/>
<sequence>MANRISGLSLRCQFDTHRDAVTSLGVVAFQGSHYLLSSGWDRRICIYDLTLGTVVDVFRDIANPLTATSRFESELAADAPILDLSVGTSAATIAASRPNKTPATVADDPGIQFAYASADKLAHEAEVMLIQWNAARMQWVTGSEDKTIRYVCCCSRWG</sequence>
<dbReference type="SUPFAM" id="SSF50978">
    <property type="entry name" value="WD40 repeat-like"/>
    <property type="match status" value="1"/>
</dbReference>
<dbReference type="Proteomes" id="UP000054350">
    <property type="component" value="Unassembled WGS sequence"/>
</dbReference>
<dbReference type="VEuPathDB" id="FungiDB:AMAG_18419"/>
<proteinExistence type="predicted"/>
<name>A0A0L0SBB9_ALLM3</name>
<dbReference type="EMBL" id="GG745335">
    <property type="protein sequence ID" value="KNE59781.1"/>
    <property type="molecule type" value="Genomic_DNA"/>
</dbReference>
<evidence type="ECO:0000313" key="2">
    <source>
        <dbReference type="Proteomes" id="UP000054350"/>
    </source>
</evidence>
<dbReference type="InterPro" id="IPR015943">
    <property type="entry name" value="WD40/YVTN_repeat-like_dom_sf"/>
</dbReference>
<dbReference type="OrthoDB" id="6262491at2759"/>
<protein>
    <recommendedName>
        <fullName evidence="3">Anaphase-promoting complex subunit 4 WD40 domain-containing protein</fullName>
    </recommendedName>
</protein>
<dbReference type="InterPro" id="IPR001680">
    <property type="entry name" value="WD40_rpt"/>
</dbReference>
<reference evidence="1 2" key="1">
    <citation type="submission" date="2009-11" db="EMBL/GenBank/DDBJ databases">
        <title>Annotation of Allomyces macrogynus ATCC 38327.</title>
        <authorList>
            <consortium name="The Broad Institute Genome Sequencing Platform"/>
            <person name="Russ C."/>
            <person name="Cuomo C."/>
            <person name="Burger G."/>
            <person name="Gray M.W."/>
            <person name="Holland P.W.H."/>
            <person name="King N."/>
            <person name="Lang F.B.F."/>
            <person name="Roger A.J."/>
            <person name="Ruiz-Trillo I."/>
            <person name="Young S.K."/>
            <person name="Zeng Q."/>
            <person name="Gargeya S."/>
            <person name="Fitzgerald M."/>
            <person name="Haas B."/>
            <person name="Abouelleil A."/>
            <person name="Alvarado L."/>
            <person name="Arachchi H.M."/>
            <person name="Berlin A."/>
            <person name="Chapman S.B."/>
            <person name="Gearin G."/>
            <person name="Goldberg J."/>
            <person name="Griggs A."/>
            <person name="Gujja S."/>
            <person name="Hansen M."/>
            <person name="Heiman D."/>
            <person name="Howarth C."/>
            <person name="Larimer J."/>
            <person name="Lui A."/>
            <person name="MacDonald P.J.P."/>
            <person name="McCowen C."/>
            <person name="Montmayeur A."/>
            <person name="Murphy C."/>
            <person name="Neiman D."/>
            <person name="Pearson M."/>
            <person name="Priest M."/>
            <person name="Roberts A."/>
            <person name="Saif S."/>
            <person name="Shea T."/>
            <person name="Sisk P."/>
            <person name="Stolte C."/>
            <person name="Sykes S."/>
            <person name="Wortman J."/>
            <person name="Nusbaum C."/>
            <person name="Birren B."/>
        </authorList>
    </citation>
    <scope>NUCLEOTIDE SEQUENCE [LARGE SCALE GENOMIC DNA]</scope>
    <source>
        <strain evidence="1 2">ATCC 38327</strain>
    </source>
</reference>